<dbReference type="AlphaFoldDB" id="A0A1J9QHM5"/>
<feature type="region of interest" description="Disordered" evidence="1">
    <location>
        <begin position="568"/>
        <end position="592"/>
    </location>
</feature>
<feature type="compositionally biased region" description="Low complexity" evidence="1">
    <location>
        <begin position="450"/>
        <end position="465"/>
    </location>
</feature>
<dbReference type="VEuPathDB" id="FungiDB:AJ78_04320"/>
<dbReference type="OrthoDB" id="6077919at2759"/>
<evidence type="ECO:0000259" key="2">
    <source>
        <dbReference type="SMART" id="SM00355"/>
    </source>
</evidence>
<feature type="compositionally biased region" description="Low complexity" evidence="1">
    <location>
        <begin position="683"/>
        <end position="740"/>
    </location>
</feature>
<feature type="region of interest" description="Disordered" evidence="1">
    <location>
        <begin position="661"/>
        <end position="770"/>
    </location>
</feature>
<evidence type="ECO:0000313" key="3">
    <source>
        <dbReference type="EMBL" id="OJD15420.1"/>
    </source>
</evidence>
<comment type="caution">
    <text evidence="3">The sequence shown here is derived from an EMBL/GenBank/DDBJ whole genome shotgun (WGS) entry which is preliminary data.</text>
</comment>
<keyword evidence="4" id="KW-1185">Reference proteome</keyword>
<protein>
    <recommendedName>
        <fullName evidence="2">C2H2-type domain-containing protein</fullName>
    </recommendedName>
</protein>
<dbReference type="Proteomes" id="UP000182235">
    <property type="component" value="Unassembled WGS sequence"/>
</dbReference>
<feature type="compositionally biased region" description="Low complexity" evidence="1">
    <location>
        <begin position="241"/>
        <end position="250"/>
    </location>
</feature>
<feature type="compositionally biased region" description="Low complexity" evidence="1">
    <location>
        <begin position="400"/>
        <end position="418"/>
    </location>
</feature>
<feature type="compositionally biased region" description="Low complexity" evidence="1">
    <location>
        <begin position="332"/>
        <end position="346"/>
    </location>
</feature>
<dbReference type="STRING" id="1447872.A0A1J9QHM5"/>
<name>A0A1J9QHM5_9EURO</name>
<feature type="compositionally biased region" description="Low complexity" evidence="1">
    <location>
        <begin position="92"/>
        <end position="123"/>
    </location>
</feature>
<accession>A0A1J9QHM5</accession>
<evidence type="ECO:0000256" key="1">
    <source>
        <dbReference type="SAM" id="MobiDB-lite"/>
    </source>
</evidence>
<organism evidence="3 4">
    <name type="scientific">Emergomyces pasteurianus Ep9510</name>
    <dbReference type="NCBI Taxonomy" id="1447872"/>
    <lineage>
        <taxon>Eukaryota</taxon>
        <taxon>Fungi</taxon>
        <taxon>Dikarya</taxon>
        <taxon>Ascomycota</taxon>
        <taxon>Pezizomycotina</taxon>
        <taxon>Eurotiomycetes</taxon>
        <taxon>Eurotiomycetidae</taxon>
        <taxon>Onygenales</taxon>
        <taxon>Ajellomycetaceae</taxon>
        <taxon>Emergomyces</taxon>
    </lineage>
</organism>
<dbReference type="Gene3D" id="3.30.160.60">
    <property type="entry name" value="Classic Zinc Finger"/>
    <property type="match status" value="1"/>
</dbReference>
<reference evidence="3 4" key="1">
    <citation type="submission" date="2015-07" db="EMBL/GenBank/DDBJ databases">
        <title>Emmonsia species relationships and genome sequence.</title>
        <authorList>
            <consortium name="The Broad Institute Genomics Platform"/>
            <person name="Cuomo C.A."/>
            <person name="Munoz J.F."/>
            <person name="Imamovic A."/>
            <person name="Priest M.E."/>
            <person name="Young S."/>
            <person name="Clay O.K."/>
            <person name="McEwen J.G."/>
        </authorList>
    </citation>
    <scope>NUCLEOTIDE SEQUENCE [LARGE SCALE GENOMIC DNA]</scope>
    <source>
        <strain evidence="3 4">UAMH 9510</strain>
    </source>
</reference>
<feature type="compositionally biased region" description="Basic and acidic residues" evidence="1">
    <location>
        <begin position="473"/>
        <end position="482"/>
    </location>
</feature>
<feature type="region of interest" description="Disordered" evidence="1">
    <location>
        <begin position="239"/>
        <end position="482"/>
    </location>
</feature>
<feature type="region of interest" description="Disordered" evidence="1">
    <location>
        <begin position="68"/>
        <end position="124"/>
    </location>
</feature>
<feature type="compositionally biased region" description="Low complexity" evidence="1">
    <location>
        <begin position="367"/>
        <end position="381"/>
    </location>
</feature>
<feature type="domain" description="C2H2-type" evidence="2">
    <location>
        <begin position="540"/>
        <end position="570"/>
    </location>
</feature>
<feature type="domain" description="C2H2-type" evidence="2">
    <location>
        <begin position="481"/>
        <end position="502"/>
    </location>
</feature>
<feature type="domain" description="C2H2-type" evidence="2">
    <location>
        <begin position="508"/>
        <end position="535"/>
    </location>
</feature>
<sequence length="894" mass="97487">MLALDRFRHEQSYLQQLSMDPSMHDPFGSLNVEGYNHLGSYNQFPVGPTSFIETPSFLVEAPHHLYNNNSNHHHNQKYDSYAHQPSASPSIATAQSSEFSASTSSSTSGPSLPSTSSSTIGSPYQDNWIDMNSASGLGPATVGSDGYPQEYASTGMDSEMLFAHEKIPDSFVGECQKNFSSIHSSQARKLSVQNTQPVKNTSVSASASASSPVVDGHFGAISFSHFPWQHSDVAAVASKNQPMQSMSPPSSTAPLAGGRSSRKYSRTGDSRRGSALGSPIVRSLSGDSPTMYSPEIPNRRKRSVTQDSGMATLKARKMSNAESGEKLRDNLRSPTRSPKTPSSRPRAPFESSFFKQSSGNFLPPLESSYPSLIQPLPQQSSYPPPTVSYAEETHYTFTRPPAFNNSASPAASPLLQSQTPHHPQNLQSALPSPYLTQRVFPPRPLSFPGRRSSISSENSRRSQLSPLAGSVEYEEKGKDKGRCPHPDCGRVFKDLKAHMLTHQSERPEKCPIVTCEYHLKGFSRKYDKNRHTLTHYKGTMVCGFCPGSGSAAEKSFNRADVFKRHLTSVHGVEQTAPNSRKKTPPSSNRKAATYCHDATGKCSTCSSMFNNAQEFYEHLDDCVLRVVQQEEPSEAINLKRLTEVASDDAVRHTMEKHMLVDTANDVITNNNQTDELDDDNNDSNEPSNNNSSNDNNNTNTKNPSAGKGSLKASASSTTHANTTNSSSTSLATLSKPSSSAIATSGITKPRLTASRRRNNRNNYPPSWGCPTNKMKMKKRVLCLYDGQRRLWKDEMMLDNEFEVRLKLLGGANNGGDNTSLMPGRDAYVTDLDVETLKRAEAVHGATEEERGPWDGEGGMSGAGMGLMGPAAVPLLRHMPEGGLVDEVNIDELMA</sequence>
<evidence type="ECO:0000313" key="4">
    <source>
        <dbReference type="Proteomes" id="UP000182235"/>
    </source>
</evidence>
<dbReference type="EMBL" id="LGRN01000158">
    <property type="protein sequence ID" value="OJD15420.1"/>
    <property type="molecule type" value="Genomic_DNA"/>
</dbReference>
<dbReference type="SMART" id="SM00355">
    <property type="entry name" value="ZnF_C2H2"/>
    <property type="match status" value="4"/>
</dbReference>
<proteinExistence type="predicted"/>
<feature type="domain" description="C2H2-type" evidence="2">
    <location>
        <begin position="600"/>
        <end position="620"/>
    </location>
</feature>
<feature type="compositionally biased region" description="Polar residues" evidence="1">
    <location>
        <begin position="419"/>
        <end position="430"/>
    </location>
</feature>
<dbReference type="InterPro" id="IPR013087">
    <property type="entry name" value="Znf_C2H2_type"/>
</dbReference>
<gene>
    <name evidence="3" type="ORF">AJ78_04320</name>
</gene>